<feature type="compositionally biased region" description="Basic and acidic residues" evidence="1">
    <location>
        <begin position="271"/>
        <end position="286"/>
    </location>
</feature>
<name>A0A1Y2GA62_9FUNG</name>
<organism evidence="2 3">
    <name type="scientific">Lobosporangium transversale</name>
    <dbReference type="NCBI Taxonomy" id="64571"/>
    <lineage>
        <taxon>Eukaryota</taxon>
        <taxon>Fungi</taxon>
        <taxon>Fungi incertae sedis</taxon>
        <taxon>Mucoromycota</taxon>
        <taxon>Mortierellomycotina</taxon>
        <taxon>Mortierellomycetes</taxon>
        <taxon>Mortierellales</taxon>
        <taxon>Mortierellaceae</taxon>
        <taxon>Lobosporangium</taxon>
    </lineage>
</organism>
<dbReference type="GeneID" id="33572544"/>
<comment type="caution">
    <text evidence="2">The sequence shown here is derived from an EMBL/GenBank/DDBJ whole genome shotgun (WGS) entry which is preliminary data.</text>
</comment>
<dbReference type="OrthoDB" id="2441396at2759"/>
<gene>
    <name evidence="2" type="ORF">BCR41DRAFT_426222</name>
</gene>
<proteinExistence type="predicted"/>
<evidence type="ECO:0008006" key="4">
    <source>
        <dbReference type="Google" id="ProtNLM"/>
    </source>
</evidence>
<feature type="compositionally biased region" description="Polar residues" evidence="1">
    <location>
        <begin position="246"/>
        <end position="264"/>
    </location>
</feature>
<dbReference type="InParanoid" id="A0A1Y2GA62"/>
<feature type="compositionally biased region" description="Low complexity" evidence="1">
    <location>
        <begin position="225"/>
        <end position="234"/>
    </location>
</feature>
<dbReference type="AlphaFoldDB" id="A0A1Y2GA62"/>
<feature type="region of interest" description="Disordered" evidence="1">
    <location>
        <begin position="225"/>
        <end position="324"/>
    </location>
</feature>
<keyword evidence="3" id="KW-1185">Reference proteome</keyword>
<evidence type="ECO:0000256" key="1">
    <source>
        <dbReference type="SAM" id="MobiDB-lite"/>
    </source>
</evidence>
<protein>
    <recommendedName>
        <fullName evidence="4">RRM domain-containing protein</fullName>
    </recommendedName>
</protein>
<dbReference type="InterPro" id="IPR012677">
    <property type="entry name" value="Nucleotide-bd_a/b_plait_sf"/>
</dbReference>
<evidence type="ECO:0000313" key="2">
    <source>
        <dbReference type="EMBL" id="ORZ01819.1"/>
    </source>
</evidence>
<dbReference type="GO" id="GO:0003676">
    <property type="term" value="F:nucleic acid binding"/>
    <property type="evidence" value="ECO:0007669"/>
    <property type="project" value="InterPro"/>
</dbReference>
<feature type="region of interest" description="Disordered" evidence="1">
    <location>
        <begin position="376"/>
        <end position="415"/>
    </location>
</feature>
<evidence type="ECO:0000313" key="3">
    <source>
        <dbReference type="Proteomes" id="UP000193648"/>
    </source>
</evidence>
<feature type="compositionally biased region" description="Polar residues" evidence="1">
    <location>
        <begin position="387"/>
        <end position="415"/>
    </location>
</feature>
<reference evidence="2 3" key="1">
    <citation type="submission" date="2016-07" db="EMBL/GenBank/DDBJ databases">
        <title>Pervasive Adenine N6-methylation of Active Genes in Fungi.</title>
        <authorList>
            <consortium name="DOE Joint Genome Institute"/>
            <person name="Mondo S.J."/>
            <person name="Dannebaum R.O."/>
            <person name="Kuo R.C."/>
            <person name="Labutti K."/>
            <person name="Haridas S."/>
            <person name="Kuo A."/>
            <person name="Salamov A."/>
            <person name="Ahrendt S.R."/>
            <person name="Lipzen A."/>
            <person name="Sullivan W."/>
            <person name="Andreopoulos W.B."/>
            <person name="Clum A."/>
            <person name="Lindquist E."/>
            <person name="Daum C."/>
            <person name="Ramamoorthy G.K."/>
            <person name="Gryganskyi A."/>
            <person name="Culley D."/>
            <person name="Magnuson J.K."/>
            <person name="James T.Y."/>
            <person name="O'Malley M.A."/>
            <person name="Stajich J.E."/>
            <person name="Spatafora J.W."/>
            <person name="Visel A."/>
            <person name="Grigoriev I.V."/>
        </authorList>
    </citation>
    <scope>NUCLEOTIDE SEQUENCE [LARGE SCALE GENOMIC DNA]</scope>
    <source>
        <strain evidence="2 3">NRRL 3116</strain>
    </source>
</reference>
<feature type="compositionally biased region" description="Low complexity" evidence="1">
    <location>
        <begin position="302"/>
        <end position="323"/>
    </location>
</feature>
<dbReference type="Gene3D" id="3.30.70.330">
    <property type="match status" value="1"/>
</dbReference>
<dbReference type="Proteomes" id="UP000193648">
    <property type="component" value="Unassembled WGS sequence"/>
</dbReference>
<dbReference type="SUPFAM" id="SSF54928">
    <property type="entry name" value="RNA-binding domain, RBD"/>
    <property type="match status" value="1"/>
</dbReference>
<dbReference type="EMBL" id="MCFF01000063">
    <property type="protein sequence ID" value="ORZ01819.1"/>
    <property type="molecule type" value="Genomic_DNA"/>
</dbReference>
<accession>A0A1Y2GA62</accession>
<dbReference type="InterPro" id="IPR035979">
    <property type="entry name" value="RBD_domain_sf"/>
</dbReference>
<sequence length="415" mass="46276">MAALLLKNSFWVGKDNLSRLRTVNPKTRLCQILSTLSRNYSQKSTTTTATATGANATILQDDHLHKSLPFRKIPNNRRAQKYYNKKQKRGDAENYSDLFEKRSSTVVDDPELYRIFFRSPDKIYSLEEAQVFISHIKFNYGPLTQYQFARCPETKKYFGYGFLTFKKEESLQKALADGYIRVGLKDFELKRTGHMPSSRSVIYKHTGFYGFFDINELRAARAKQLQKQQQQQQGQGQGQGQGQEQITVEGSESMSEQQHNSNIAAASIPSEPERSIIGGEDRHSSEPFKSALPLQERSSVKATASIQASTQQQQSAVSESTVSPDVAAATVQSGVKAKNASKSTEKPFYIKLEKKGLSQLWKAGIVRSEKTLNATGEQKQAIDGDVNEQNGSSSSGRASQTISKQISSALLNDRS</sequence>
<dbReference type="RefSeq" id="XP_021876116.1">
    <property type="nucleotide sequence ID" value="XM_022030703.1"/>
</dbReference>